<dbReference type="AlphaFoldDB" id="A0AAU9UTZ8"/>
<evidence type="ECO:0000313" key="1">
    <source>
        <dbReference type="EMBL" id="CAH2103006.1"/>
    </source>
</evidence>
<dbReference type="Proteomes" id="UP001153954">
    <property type="component" value="Unassembled WGS sequence"/>
</dbReference>
<accession>A0AAU9UTZ8</accession>
<name>A0AAU9UTZ8_EUPED</name>
<dbReference type="EMBL" id="CAKOGL010000025">
    <property type="protein sequence ID" value="CAH2103006.1"/>
    <property type="molecule type" value="Genomic_DNA"/>
</dbReference>
<keyword evidence="2" id="KW-1185">Reference proteome</keyword>
<organism evidence="1 2">
    <name type="scientific">Euphydryas editha</name>
    <name type="common">Edith's checkerspot</name>
    <dbReference type="NCBI Taxonomy" id="104508"/>
    <lineage>
        <taxon>Eukaryota</taxon>
        <taxon>Metazoa</taxon>
        <taxon>Ecdysozoa</taxon>
        <taxon>Arthropoda</taxon>
        <taxon>Hexapoda</taxon>
        <taxon>Insecta</taxon>
        <taxon>Pterygota</taxon>
        <taxon>Neoptera</taxon>
        <taxon>Endopterygota</taxon>
        <taxon>Lepidoptera</taxon>
        <taxon>Glossata</taxon>
        <taxon>Ditrysia</taxon>
        <taxon>Papilionoidea</taxon>
        <taxon>Nymphalidae</taxon>
        <taxon>Nymphalinae</taxon>
        <taxon>Euphydryas</taxon>
    </lineage>
</organism>
<sequence>MDLIRISADKTTDSCRRYIANLIVGKLSKEPCTPFGCLQGPRKNKTFNYRPFINDSIRPLFLDFSMDEKRCGFVSNDVPYMVKAGPALKVFYPKLLHINYLAYGLHRVAEEIKKEFGIGNKLISSTKKRVFKCTIASTSI</sequence>
<reference evidence="1" key="1">
    <citation type="submission" date="2022-03" db="EMBL/GenBank/DDBJ databases">
        <authorList>
            <person name="Tunstrom K."/>
        </authorList>
    </citation>
    <scope>NUCLEOTIDE SEQUENCE</scope>
</reference>
<protein>
    <submittedName>
        <fullName evidence="1">Uncharacterized protein</fullName>
    </submittedName>
</protein>
<gene>
    <name evidence="1" type="ORF">EEDITHA_LOCUS17568</name>
</gene>
<comment type="caution">
    <text evidence="1">The sequence shown here is derived from an EMBL/GenBank/DDBJ whole genome shotgun (WGS) entry which is preliminary data.</text>
</comment>
<proteinExistence type="predicted"/>
<evidence type="ECO:0000313" key="2">
    <source>
        <dbReference type="Proteomes" id="UP001153954"/>
    </source>
</evidence>